<keyword evidence="4" id="KW-0732">Signal</keyword>
<evidence type="ECO:0000256" key="1">
    <source>
        <dbReference type="ARBA" id="ARBA00010833"/>
    </source>
</evidence>
<dbReference type="PANTHER" id="PTHR10412">
    <property type="entry name" value="MANNOSYL-OLIGOSACCHARIDE GLUCOSIDASE"/>
    <property type="match status" value="1"/>
</dbReference>
<keyword evidence="2 6" id="KW-0378">Hydrolase</keyword>
<dbReference type="SUPFAM" id="SSF48208">
    <property type="entry name" value="Six-hairpin glycosidases"/>
    <property type="match status" value="1"/>
</dbReference>
<dbReference type="InterPro" id="IPR054491">
    <property type="entry name" value="MGH1-like_GH"/>
</dbReference>
<gene>
    <name evidence="6" type="ORF">IRJ18_13490</name>
</gene>
<proteinExistence type="inferred from homology"/>
<sequence length="452" mass="51587">MKKITFVLALILSAVAGFAQIPDSIADRIKIIKKYVFEDYKQMLKQPTGALLYPYITPGSKSYAAVLWDWDSWLSNIALRQILQDRGTAADKREAVAYEQGCVLNYLAYTGADGYMPMVVDRDADPAKIKPADIYSTNMHKPVIAQHAAFLSKLNDGNAEWLREKFSLMQAFIKNYQTHHRNEDTGLFFWQDDLAIGVDNDPSTFFRPKRSSASIYLNCLMYKELQAMAYLAECLKLKEASLQYDRDAAALKAAIQKNCWDEKDGFYYSVDLNLRPITNEPSIVFGKPFVLHKGMPRTYAGLIQRFGVWSGFMAMWAGIATPEQAKRMVAENYLDKRTFNARYGIRTLSKLEKMYSLKASSNPSNWLGPIWGISNYLTYRGLLKYGYKKEATGLAYKTIMLFGNDFKKEGALHEYYDPDTGAPIMNKGFQNWNYLVLNMIDQLTGHITIEEF</sequence>
<dbReference type="InterPro" id="IPR012341">
    <property type="entry name" value="6hp_glycosidase-like_sf"/>
</dbReference>
<comment type="caution">
    <text evidence="6">The sequence shown here is derived from an EMBL/GenBank/DDBJ whole genome shotgun (WGS) entry which is preliminary data.</text>
</comment>
<evidence type="ECO:0000256" key="2">
    <source>
        <dbReference type="ARBA" id="ARBA00022801"/>
    </source>
</evidence>
<comment type="similarity">
    <text evidence="1">Belongs to the glycosyl hydrolase 63 family.</text>
</comment>
<dbReference type="InterPro" id="IPR004888">
    <property type="entry name" value="Glycoside_hydrolase_63"/>
</dbReference>
<evidence type="ECO:0000259" key="5">
    <source>
        <dbReference type="Pfam" id="PF22422"/>
    </source>
</evidence>
<dbReference type="InterPro" id="IPR008928">
    <property type="entry name" value="6-hairpin_glycosidase_sf"/>
</dbReference>
<dbReference type="Proteomes" id="UP000632774">
    <property type="component" value="Unassembled WGS sequence"/>
</dbReference>
<evidence type="ECO:0000256" key="3">
    <source>
        <dbReference type="ARBA" id="ARBA00023295"/>
    </source>
</evidence>
<dbReference type="EMBL" id="JADFFM010000002">
    <property type="protein sequence ID" value="MBE9667379.1"/>
    <property type="molecule type" value="Genomic_DNA"/>
</dbReference>
<evidence type="ECO:0000313" key="7">
    <source>
        <dbReference type="Proteomes" id="UP000632774"/>
    </source>
</evidence>
<dbReference type="GO" id="GO:0016787">
    <property type="term" value="F:hydrolase activity"/>
    <property type="evidence" value="ECO:0007669"/>
    <property type="project" value="UniProtKB-KW"/>
</dbReference>
<protein>
    <submittedName>
        <fullName evidence="6">Glycoside hydrolase family 37</fullName>
    </submittedName>
</protein>
<feature type="chain" id="PRO_5045210913" evidence="4">
    <location>
        <begin position="20"/>
        <end position="452"/>
    </location>
</feature>
<reference evidence="6 7" key="1">
    <citation type="submission" date="2020-10" db="EMBL/GenBank/DDBJ databases">
        <title>Mucilaginibacter mali sp. nov., isolated from rhizosphere soil of apple orchard.</title>
        <authorList>
            <person name="Lee J.-S."/>
            <person name="Kim H.S."/>
            <person name="Kim J.-S."/>
        </authorList>
    </citation>
    <scope>NUCLEOTIDE SEQUENCE [LARGE SCALE GENOMIC DNA]</scope>
    <source>
        <strain evidence="6 7">KCTC 23157</strain>
    </source>
</reference>
<dbReference type="Gene3D" id="1.50.10.10">
    <property type="match status" value="1"/>
</dbReference>
<dbReference type="PANTHER" id="PTHR10412:SF11">
    <property type="entry name" value="MANNOSYL-OLIGOSACCHARIDE GLUCOSIDASE"/>
    <property type="match status" value="1"/>
</dbReference>
<evidence type="ECO:0000256" key="4">
    <source>
        <dbReference type="SAM" id="SignalP"/>
    </source>
</evidence>
<accession>A0ABR9XJ32</accession>
<evidence type="ECO:0000313" key="6">
    <source>
        <dbReference type="EMBL" id="MBE9667379.1"/>
    </source>
</evidence>
<keyword evidence="3" id="KW-0326">Glycosidase</keyword>
<name>A0ABR9XJ32_9SPHI</name>
<feature type="domain" description="Mannosylglycerate hydrolase MGH1-like glycoside hydrolase" evidence="5">
    <location>
        <begin position="67"/>
        <end position="429"/>
    </location>
</feature>
<keyword evidence="7" id="KW-1185">Reference proteome</keyword>
<organism evidence="6 7">
    <name type="scientific">Mucilaginibacter boryungensis</name>
    <dbReference type="NCBI Taxonomy" id="768480"/>
    <lineage>
        <taxon>Bacteria</taxon>
        <taxon>Pseudomonadati</taxon>
        <taxon>Bacteroidota</taxon>
        <taxon>Sphingobacteriia</taxon>
        <taxon>Sphingobacteriales</taxon>
        <taxon>Sphingobacteriaceae</taxon>
        <taxon>Mucilaginibacter</taxon>
    </lineage>
</organism>
<feature type="signal peptide" evidence="4">
    <location>
        <begin position="1"/>
        <end position="19"/>
    </location>
</feature>
<dbReference type="RefSeq" id="WP_194106848.1">
    <property type="nucleotide sequence ID" value="NZ_JADFFM010000002.1"/>
</dbReference>
<dbReference type="Pfam" id="PF22422">
    <property type="entry name" value="MGH1-like_GH"/>
    <property type="match status" value="1"/>
</dbReference>